<dbReference type="Gene3D" id="3.40.630.30">
    <property type="match status" value="1"/>
</dbReference>
<dbReference type="Pfam" id="PF00583">
    <property type="entry name" value="Acetyltransf_1"/>
    <property type="match status" value="1"/>
</dbReference>
<accession>A0A0M2SKU7</accession>
<feature type="domain" description="N-acetyltransferase" evidence="1">
    <location>
        <begin position="3"/>
        <end position="163"/>
    </location>
</feature>
<dbReference type="CDD" id="cd04301">
    <property type="entry name" value="NAT_SF"/>
    <property type="match status" value="1"/>
</dbReference>
<evidence type="ECO:0000313" key="3">
    <source>
        <dbReference type="Proteomes" id="UP000034287"/>
    </source>
</evidence>
<dbReference type="STRING" id="1432562.WN59_08470"/>
<dbReference type="OrthoDB" id="69535at2"/>
<sequence length="164" mass="18644">MTLVIRRPEVSDALKVAVICSEGWRQTVEGTMSEPFQRSIISFWYTEDKVAGDIRRGSYSYVAEVDGVVAGVIGGGMTALDTSEVFVFYVDRDYRFRGIGKELLAKITESHRKRGAVCQWVSVQEGNDYGLPFYEARGFVYQHDRKTKTATGEVQVSHRYRREL</sequence>
<dbReference type="EMBL" id="LAYZ01000023">
    <property type="protein sequence ID" value="KKK34296.1"/>
    <property type="molecule type" value="Genomic_DNA"/>
</dbReference>
<proteinExistence type="predicted"/>
<protein>
    <recommendedName>
        <fullName evidence="1">N-acetyltransferase domain-containing protein</fullName>
    </recommendedName>
</protein>
<dbReference type="Proteomes" id="UP000034287">
    <property type="component" value="Unassembled WGS sequence"/>
</dbReference>
<dbReference type="PATRIC" id="fig|1432562.3.peg.1669"/>
<dbReference type="InterPro" id="IPR000182">
    <property type="entry name" value="GNAT_dom"/>
</dbReference>
<dbReference type="RefSeq" id="WP_046515688.1">
    <property type="nucleotide sequence ID" value="NZ_LAYZ01000023.1"/>
</dbReference>
<dbReference type="InterPro" id="IPR016181">
    <property type="entry name" value="Acyl_CoA_acyltransferase"/>
</dbReference>
<comment type="caution">
    <text evidence="2">The sequence shown here is derived from an EMBL/GenBank/DDBJ whole genome shotgun (WGS) entry which is preliminary data.</text>
</comment>
<evidence type="ECO:0000313" key="2">
    <source>
        <dbReference type="EMBL" id="KKK34296.1"/>
    </source>
</evidence>
<name>A0A0M2SKU7_9STAP</name>
<evidence type="ECO:0000259" key="1">
    <source>
        <dbReference type="PROSITE" id="PS51186"/>
    </source>
</evidence>
<reference evidence="2 3" key="1">
    <citation type="submission" date="2015-04" db="EMBL/GenBank/DDBJ databases">
        <title>Taxonomic description and genome sequence of Salinicoccus sediminis sp. nov., a novel hyper halotolerant bacterium isolated from marine sediment.</title>
        <authorList>
            <person name="Mathan Kumar R."/>
            <person name="Kaur G."/>
            <person name="Kumar N."/>
            <person name="Kumar A."/>
            <person name="Singh N.K."/>
            <person name="Kaur N."/>
            <person name="Mayilraj S."/>
        </authorList>
    </citation>
    <scope>NUCLEOTIDE SEQUENCE [LARGE SCALE GENOMIC DNA]</scope>
    <source>
        <strain evidence="2 3">SV-16</strain>
    </source>
</reference>
<keyword evidence="3" id="KW-1185">Reference proteome</keyword>
<dbReference type="AlphaFoldDB" id="A0A0M2SKU7"/>
<dbReference type="GO" id="GO:0016747">
    <property type="term" value="F:acyltransferase activity, transferring groups other than amino-acyl groups"/>
    <property type="evidence" value="ECO:0007669"/>
    <property type="project" value="InterPro"/>
</dbReference>
<gene>
    <name evidence="2" type="ORF">WN59_08470</name>
</gene>
<dbReference type="SUPFAM" id="SSF55729">
    <property type="entry name" value="Acyl-CoA N-acyltransferases (Nat)"/>
    <property type="match status" value="1"/>
</dbReference>
<dbReference type="PROSITE" id="PS51186">
    <property type="entry name" value="GNAT"/>
    <property type="match status" value="1"/>
</dbReference>
<organism evidence="2 3">
    <name type="scientific">Salinicoccus sediminis</name>
    <dbReference type="NCBI Taxonomy" id="1432562"/>
    <lineage>
        <taxon>Bacteria</taxon>
        <taxon>Bacillati</taxon>
        <taxon>Bacillota</taxon>
        <taxon>Bacilli</taxon>
        <taxon>Bacillales</taxon>
        <taxon>Staphylococcaceae</taxon>
        <taxon>Salinicoccus</taxon>
    </lineage>
</organism>